<evidence type="ECO:0000313" key="2">
    <source>
        <dbReference type="EMBL" id="OIN58366.1"/>
    </source>
</evidence>
<feature type="signal peptide" evidence="1">
    <location>
        <begin position="1"/>
        <end position="18"/>
    </location>
</feature>
<evidence type="ECO:0000256" key="1">
    <source>
        <dbReference type="SAM" id="SignalP"/>
    </source>
</evidence>
<dbReference type="InterPro" id="IPR017853">
    <property type="entry name" value="GH"/>
</dbReference>
<accession>A0A1S2VJI2</accession>
<dbReference type="InterPro" id="IPR055151">
    <property type="entry name" value="GH113"/>
</dbReference>
<dbReference type="Pfam" id="PF22612">
    <property type="entry name" value="GH113"/>
    <property type="match status" value="1"/>
</dbReference>
<dbReference type="AlphaFoldDB" id="A0A1S2VJI2"/>
<dbReference type="SUPFAM" id="SSF51445">
    <property type="entry name" value="(Trans)glycosidases"/>
    <property type="match status" value="1"/>
</dbReference>
<keyword evidence="1" id="KW-0732">Signal</keyword>
<sequence>MLRLILFLSCLFSCQTAADVVYTGEKLKGVNLVAPPRKPETNSLTEVKSIGGEWIAIVPYGFCRKGEARFHYFGNRKEQGRGGQWWGETPEGVAGTIQLAREQGLKVMLKPHVWMMGGSHLDLSFDSEQDWQTFEADYSQYILDFARMADSLHVDLYCITTELDRFATARPQFWKQLIGQVRQQYKGKLTYAANWDRYEKIPFWNDLDYVGVDAYFPLSDEVQPTVKQLVKGWKRHLSDLSGFSRKTQKPILFTEFGYRSCAFSAEKPWESETACTPDETIQANAYTAFLESVWPQPWFAGGFVWKWFMQDTHRGRERDQFSPQGKAAAQVLQTGWQATTPVLPDKR</sequence>
<evidence type="ECO:0008006" key="4">
    <source>
        <dbReference type="Google" id="ProtNLM"/>
    </source>
</evidence>
<keyword evidence="3" id="KW-1185">Reference proteome</keyword>
<dbReference type="Proteomes" id="UP000181790">
    <property type="component" value="Unassembled WGS sequence"/>
</dbReference>
<dbReference type="OrthoDB" id="9773531at2"/>
<dbReference type="RefSeq" id="WP_071504037.1">
    <property type="nucleotide sequence ID" value="NZ_MORL01000007.1"/>
</dbReference>
<reference evidence="2 3" key="1">
    <citation type="submission" date="2016-10" db="EMBL/GenBank/DDBJ databases">
        <title>Arsenicibacter rosenii gen. nov., sp. nov., an efficient arsenic-methylating bacterium isolated from an arsenic-contaminated paddy soil.</title>
        <authorList>
            <person name="Huang K."/>
        </authorList>
    </citation>
    <scope>NUCLEOTIDE SEQUENCE [LARGE SCALE GENOMIC DNA]</scope>
    <source>
        <strain evidence="2 3">SM-1</strain>
    </source>
</reference>
<comment type="caution">
    <text evidence="2">The sequence shown here is derived from an EMBL/GenBank/DDBJ whole genome shotgun (WGS) entry which is preliminary data.</text>
</comment>
<proteinExistence type="predicted"/>
<name>A0A1S2VJI2_9BACT</name>
<dbReference type="EMBL" id="MORL01000007">
    <property type="protein sequence ID" value="OIN58366.1"/>
    <property type="molecule type" value="Genomic_DNA"/>
</dbReference>
<evidence type="ECO:0000313" key="3">
    <source>
        <dbReference type="Proteomes" id="UP000181790"/>
    </source>
</evidence>
<feature type="chain" id="PRO_5010280627" description="Glycoside hydrolase" evidence="1">
    <location>
        <begin position="19"/>
        <end position="347"/>
    </location>
</feature>
<dbReference type="Gene3D" id="3.20.20.80">
    <property type="entry name" value="Glycosidases"/>
    <property type="match status" value="1"/>
</dbReference>
<organism evidence="2 3">
    <name type="scientific">Arsenicibacter rosenii</name>
    <dbReference type="NCBI Taxonomy" id="1750698"/>
    <lineage>
        <taxon>Bacteria</taxon>
        <taxon>Pseudomonadati</taxon>
        <taxon>Bacteroidota</taxon>
        <taxon>Cytophagia</taxon>
        <taxon>Cytophagales</taxon>
        <taxon>Spirosomataceae</taxon>
        <taxon>Arsenicibacter</taxon>
    </lineage>
</organism>
<protein>
    <recommendedName>
        <fullName evidence="4">Glycoside hydrolase</fullName>
    </recommendedName>
</protein>
<dbReference type="CDD" id="cd19608">
    <property type="entry name" value="GH113_mannanase-like"/>
    <property type="match status" value="1"/>
</dbReference>
<gene>
    <name evidence="2" type="ORF">BLX24_15345</name>
</gene>